<feature type="transmembrane region" description="Helical" evidence="1">
    <location>
        <begin position="95"/>
        <end position="118"/>
    </location>
</feature>
<gene>
    <name evidence="2" type="ORF">METZ01_LOCUS125156</name>
</gene>
<proteinExistence type="predicted"/>
<sequence>MLASFAYVGREALEMAFLTVMVSTAIGLNWKVYAPAFVGLLTGLASGIFLGEALEAYEVGMYALLSLLMFYLFFNSKNMAKHLQQHVNYMRSGQTGLLVGMFTIFFIFAREFMEIFIFMFQSVNNTSDGWLGAGLALALVFGGFPYLKKHIKTQTLFSVTRYMFLVFAVWFGYEAFEHLG</sequence>
<name>A0A381Y6Q1_9ZZZZ</name>
<dbReference type="EMBL" id="UINC01017440">
    <property type="protein sequence ID" value="SVA72302.1"/>
    <property type="molecule type" value="Genomic_DNA"/>
</dbReference>
<keyword evidence="1" id="KW-0812">Transmembrane</keyword>
<organism evidence="2">
    <name type="scientific">marine metagenome</name>
    <dbReference type="NCBI Taxonomy" id="408172"/>
    <lineage>
        <taxon>unclassified sequences</taxon>
        <taxon>metagenomes</taxon>
        <taxon>ecological metagenomes</taxon>
    </lineage>
</organism>
<evidence type="ECO:0000313" key="2">
    <source>
        <dbReference type="EMBL" id="SVA72302.1"/>
    </source>
</evidence>
<reference evidence="2" key="1">
    <citation type="submission" date="2018-05" db="EMBL/GenBank/DDBJ databases">
        <authorList>
            <person name="Lanie J.A."/>
            <person name="Ng W.-L."/>
            <person name="Kazmierczak K.M."/>
            <person name="Andrzejewski T.M."/>
            <person name="Davidsen T.M."/>
            <person name="Wayne K.J."/>
            <person name="Tettelin H."/>
            <person name="Glass J.I."/>
            <person name="Rusch D."/>
            <person name="Podicherti R."/>
            <person name="Tsui H.-C.T."/>
            <person name="Winkler M.E."/>
        </authorList>
    </citation>
    <scope>NUCLEOTIDE SEQUENCE</scope>
</reference>
<keyword evidence="1" id="KW-1133">Transmembrane helix</keyword>
<accession>A0A381Y6Q1</accession>
<feature type="transmembrane region" description="Helical" evidence="1">
    <location>
        <begin position="56"/>
        <end position="74"/>
    </location>
</feature>
<evidence type="ECO:0000256" key="1">
    <source>
        <dbReference type="SAM" id="Phobius"/>
    </source>
</evidence>
<feature type="transmembrane region" description="Helical" evidence="1">
    <location>
        <begin position="159"/>
        <end position="176"/>
    </location>
</feature>
<protein>
    <submittedName>
        <fullName evidence="2">Uncharacterized protein</fullName>
    </submittedName>
</protein>
<feature type="transmembrane region" description="Helical" evidence="1">
    <location>
        <begin position="32"/>
        <end position="50"/>
    </location>
</feature>
<feature type="transmembrane region" description="Helical" evidence="1">
    <location>
        <begin position="130"/>
        <end position="147"/>
    </location>
</feature>
<keyword evidence="1" id="KW-0472">Membrane</keyword>
<dbReference type="AlphaFoldDB" id="A0A381Y6Q1"/>